<evidence type="ECO:0000256" key="8">
    <source>
        <dbReference type="RuleBase" id="RU004447"/>
    </source>
</evidence>
<reference evidence="12 13" key="1">
    <citation type="submission" date="2017-05" db="EMBL/GenBank/DDBJ databases">
        <authorList>
            <person name="Song R."/>
            <person name="Chenine A.L."/>
            <person name="Ruprecht R.M."/>
        </authorList>
    </citation>
    <scope>NUCLEOTIDE SEQUENCE [LARGE SCALE GENOMIC DNA]</scope>
    <source>
        <strain evidence="12 13">CECT 8663</strain>
    </source>
</reference>
<dbReference type="GO" id="GO:0006508">
    <property type="term" value="P:proteolysis"/>
    <property type="evidence" value="ECO:0007669"/>
    <property type="project" value="UniProtKB-KW"/>
</dbReference>
<evidence type="ECO:0000256" key="7">
    <source>
        <dbReference type="ARBA" id="ARBA00023049"/>
    </source>
</evidence>
<keyword evidence="13" id="KW-1185">Reference proteome</keyword>
<dbReference type="EC" id="3.4.24.55" evidence="12"/>
<gene>
    <name evidence="12" type="primary">ptrA_1</name>
    <name evidence="12" type="ORF">PEV8663_01078</name>
</gene>
<feature type="domain" description="Peptidase M16 N-terminal" evidence="10">
    <location>
        <begin position="44"/>
        <end position="189"/>
    </location>
</feature>
<organism evidence="12 13">
    <name type="scientific">Pelagimonas varians</name>
    <dbReference type="NCBI Taxonomy" id="696760"/>
    <lineage>
        <taxon>Bacteria</taxon>
        <taxon>Pseudomonadati</taxon>
        <taxon>Pseudomonadota</taxon>
        <taxon>Alphaproteobacteria</taxon>
        <taxon>Rhodobacterales</taxon>
        <taxon>Roseobacteraceae</taxon>
        <taxon>Pelagimonas</taxon>
    </lineage>
</organism>
<keyword evidence="4" id="KW-0479">Metal-binding</keyword>
<feature type="signal peptide" evidence="9">
    <location>
        <begin position="1"/>
        <end position="24"/>
    </location>
</feature>
<dbReference type="PANTHER" id="PTHR43690">
    <property type="entry name" value="NARDILYSIN"/>
    <property type="match status" value="1"/>
</dbReference>
<dbReference type="InterPro" id="IPR050626">
    <property type="entry name" value="Peptidase_M16"/>
</dbReference>
<evidence type="ECO:0000259" key="11">
    <source>
        <dbReference type="Pfam" id="PF05193"/>
    </source>
</evidence>
<keyword evidence="3 12" id="KW-0645">Protease</keyword>
<dbReference type="InterPro" id="IPR011765">
    <property type="entry name" value="Pept_M16_N"/>
</dbReference>
<dbReference type="Proteomes" id="UP000220836">
    <property type="component" value="Unassembled WGS sequence"/>
</dbReference>
<feature type="chain" id="PRO_5012218334" evidence="9">
    <location>
        <begin position="25"/>
        <end position="455"/>
    </location>
</feature>
<comment type="similarity">
    <text evidence="2 8">Belongs to the peptidase M16 family.</text>
</comment>
<dbReference type="GO" id="GO:0046872">
    <property type="term" value="F:metal ion binding"/>
    <property type="evidence" value="ECO:0007669"/>
    <property type="project" value="UniProtKB-KW"/>
</dbReference>
<dbReference type="PROSITE" id="PS00143">
    <property type="entry name" value="INSULINASE"/>
    <property type="match status" value="1"/>
</dbReference>
<proteinExistence type="inferred from homology"/>
<sequence>MPKSPFLSTMAFCAMALIPPAAFASQGGSQDQVTTYALENGLEVVVIEDHRSSAVVHMLWYRAGSADEPRGTSGIAHFLEHLLFKATDKLESGEFSKVVAANGGSDNAFTSYDYTGYFQRVAADRLPLMMEMEADRMVNIRLTEDDILTEREVIIEERNQRTENDPGSLLREQRQAAMYLNHPYGTPIIGWRHEMEELSLEDAMGYYRQYYAPNNAILIVAGDVEPEEVLALAKEHYGPVPANPDLKDRVRPSEPRHMAERRMIFRDARVAQPYVMRTYLAPERDSGAQEKAAALTILAELLAGGQTSVLTRKLQFETQQAVYSSAFYSGTSLDDTTFGLIIVPAQGVSLEEGEAALDAAVSEFLEEGVDEEQLARIKFQMKAQQIYARDNTNQLARRYGGALTSGLTVADVQAWPEILQSVTPEDVIAAAHEVFNLKKSVTGYLMGEETQKVAQ</sequence>
<name>A0A238K3I9_9RHOB</name>
<dbReference type="InterPro" id="IPR001431">
    <property type="entry name" value="Pept_M16_Zn_BS"/>
</dbReference>
<comment type="cofactor">
    <cofactor evidence="1">
        <name>Zn(2+)</name>
        <dbReference type="ChEBI" id="CHEBI:29105"/>
    </cofactor>
</comment>
<evidence type="ECO:0000259" key="10">
    <source>
        <dbReference type="Pfam" id="PF00675"/>
    </source>
</evidence>
<evidence type="ECO:0000256" key="2">
    <source>
        <dbReference type="ARBA" id="ARBA00007261"/>
    </source>
</evidence>
<evidence type="ECO:0000256" key="4">
    <source>
        <dbReference type="ARBA" id="ARBA00022723"/>
    </source>
</evidence>
<evidence type="ECO:0000313" key="12">
    <source>
        <dbReference type="EMBL" id="SMX37425.1"/>
    </source>
</evidence>
<dbReference type="Gene3D" id="3.30.830.10">
    <property type="entry name" value="Metalloenzyme, LuxS/M16 peptidase-like"/>
    <property type="match status" value="2"/>
</dbReference>
<evidence type="ECO:0000313" key="13">
    <source>
        <dbReference type="Proteomes" id="UP000220836"/>
    </source>
</evidence>
<dbReference type="InterPro" id="IPR007863">
    <property type="entry name" value="Peptidase_M16_C"/>
</dbReference>
<protein>
    <submittedName>
        <fullName evidence="12">Protease 3</fullName>
        <ecNumber evidence="12">3.4.24.55</ecNumber>
    </submittedName>
</protein>
<dbReference type="PANTHER" id="PTHR43690:SF17">
    <property type="entry name" value="PROTEIN YHJJ"/>
    <property type="match status" value="1"/>
</dbReference>
<keyword evidence="7" id="KW-0482">Metalloprotease</keyword>
<evidence type="ECO:0000256" key="3">
    <source>
        <dbReference type="ARBA" id="ARBA00022670"/>
    </source>
</evidence>
<dbReference type="SUPFAM" id="SSF63411">
    <property type="entry name" value="LuxS/MPP-like metallohydrolase"/>
    <property type="match status" value="2"/>
</dbReference>
<dbReference type="Pfam" id="PF05193">
    <property type="entry name" value="Peptidase_M16_C"/>
    <property type="match status" value="1"/>
</dbReference>
<accession>A0A238K3I9</accession>
<evidence type="ECO:0000256" key="1">
    <source>
        <dbReference type="ARBA" id="ARBA00001947"/>
    </source>
</evidence>
<keyword evidence="6" id="KW-0862">Zinc</keyword>
<keyword evidence="9" id="KW-0732">Signal</keyword>
<dbReference type="GO" id="GO:0004222">
    <property type="term" value="F:metalloendopeptidase activity"/>
    <property type="evidence" value="ECO:0007669"/>
    <property type="project" value="UniProtKB-EC"/>
</dbReference>
<keyword evidence="5 12" id="KW-0378">Hydrolase</keyword>
<dbReference type="Pfam" id="PF00675">
    <property type="entry name" value="Peptidase_M16"/>
    <property type="match status" value="1"/>
</dbReference>
<dbReference type="EMBL" id="FXYH01000003">
    <property type="protein sequence ID" value="SMX37425.1"/>
    <property type="molecule type" value="Genomic_DNA"/>
</dbReference>
<evidence type="ECO:0000256" key="5">
    <source>
        <dbReference type="ARBA" id="ARBA00022801"/>
    </source>
</evidence>
<evidence type="ECO:0000256" key="9">
    <source>
        <dbReference type="SAM" id="SignalP"/>
    </source>
</evidence>
<dbReference type="AlphaFoldDB" id="A0A238K3I9"/>
<dbReference type="InterPro" id="IPR011249">
    <property type="entry name" value="Metalloenz_LuxS/M16"/>
</dbReference>
<evidence type="ECO:0000256" key="6">
    <source>
        <dbReference type="ARBA" id="ARBA00022833"/>
    </source>
</evidence>
<feature type="domain" description="Peptidase M16 C-terminal" evidence="11">
    <location>
        <begin position="198"/>
        <end position="381"/>
    </location>
</feature>